<gene>
    <name evidence="4" type="primary">AlNc14C21G2194</name>
    <name evidence="4" type="ORF">ALNC14_025630</name>
</gene>
<feature type="signal peptide" evidence="2">
    <location>
        <begin position="1"/>
        <end position="16"/>
    </location>
</feature>
<organism evidence="4">
    <name type="scientific">Albugo laibachii Nc14</name>
    <dbReference type="NCBI Taxonomy" id="890382"/>
    <lineage>
        <taxon>Eukaryota</taxon>
        <taxon>Sar</taxon>
        <taxon>Stramenopiles</taxon>
        <taxon>Oomycota</taxon>
        <taxon>Peronosporomycetes</taxon>
        <taxon>Albuginales</taxon>
        <taxon>Albuginaceae</taxon>
        <taxon>Albugo</taxon>
    </lineage>
</organism>
<dbReference type="AlphaFoldDB" id="F0W5M9"/>
<evidence type="ECO:0000313" key="4">
    <source>
        <dbReference type="EMBL" id="CCA16420.1"/>
    </source>
</evidence>
<feature type="domain" description="LRRNT" evidence="3">
    <location>
        <begin position="23"/>
        <end position="58"/>
    </location>
</feature>
<reference evidence="4" key="2">
    <citation type="submission" date="2011-02" db="EMBL/GenBank/DDBJ databases">
        <authorList>
            <person name="MacLean D."/>
        </authorList>
    </citation>
    <scope>NUCLEOTIDE SEQUENCE</scope>
</reference>
<evidence type="ECO:0000259" key="3">
    <source>
        <dbReference type="SMART" id="SM00013"/>
    </source>
</evidence>
<reference evidence="4" key="1">
    <citation type="journal article" date="2011" name="PLoS Biol.">
        <title>Gene gain and loss during evolution of obligate parasitism in the white rust pathogen of Arabidopsis thaliana.</title>
        <authorList>
            <person name="Kemen E."/>
            <person name="Gardiner A."/>
            <person name="Schultz-Larsen T."/>
            <person name="Kemen A.C."/>
            <person name="Balmuth A.L."/>
            <person name="Robert-Seilaniantz A."/>
            <person name="Bailey K."/>
            <person name="Holub E."/>
            <person name="Studholme D.J."/>
            <person name="Maclean D."/>
            <person name="Jones J.D."/>
        </authorList>
    </citation>
    <scope>NUCLEOTIDE SEQUENCE</scope>
</reference>
<dbReference type="EMBL" id="FR824066">
    <property type="protein sequence ID" value="CCA16420.1"/>
    <property type="molecule type" value="Genomic_DNA"/>
</dbReference>
<keyword evidence="1 2" id="KW-0732">Signal</keyword>
<protein>
    <submittedName>
        <fullName evidence="4">Uncharacterized protein AlNc14C21G2194</fullName>
    </submittedName>
</protein>
<dbReference type="Gene3D" id="3.80.10.10">
    <property type="entry name" value="Ribonuclease Inhibitor"/>
    <property type="match status" value="1"/>
</dbReference>
<dbReference type="SUPFAM" id="SSF52058">
    <property type="entry name" value="L domain-like"/>
    <property type="match status" value="1"/>
</dbReference>
<evidence type="ECO:0000256" key="2">
    <source>
        <dbReference type="SAM" id="SignalP"/>
    </source>
</evidence>
<sequence length="125" mass="14070">MTFSSLVSILAVVVCGQVEVLYSCPDICNCIGSTHVSVYCEIKGLTAIPDNIPMETTHLYFMGNQFTKILPEMLQGTLRYANNTFSRRKAAFTQLKVIRLDLNPIERIDEFDFISVPTLELVYAI</sequence>
<dbReference type="InterPro" id="IPR000372">
    <property type="entry name" value="LRRNT"/>
</dbReference>
<name>F0W5M9_9STRA</name>
<dbReference type="InterPro" id="IPR032675">
    <property type="entry name" value="LRR_dom_sf"/>
</dbReference>
<evidence type="ECO:0000256" key="1">
    <source>
        <dbReference type="ARBA" id="ARBA00022729"/>
    </source>
</evidence>
<feature type="chain" id="PRO_5003263316" evidence="2">
    <location>
        <begin position="17"/>
        <end position="125"/>
    </location>
</feature>
<dbReference type="SMART" id="SM00013">
    <property type="entry name" value="LRRNT"/>
    <property type="match status" value="1"/>
</dbReference>
<accession>F0W5M9</accession>
<dbReference type="HOGENOM" id="CLU_1996808_0_0_1"/>
<proteinExistence type="predicted"/>